<evidence type="ECO:0000313" key="1">
    <source>
        <dbReference type="EMBL" id="GFT67266.1"/>
    </source>
</evidence>
<evidence type="ECO:0000313" key="2">
    <source>
        <dbReference type="Proteomes" id="UP000887013"/>
    </source>
</evidence>
<organism evidence="1 2">
    <name type="scientific">Nephila pilipes</name>
    <name type="common">Giant wood spider</name>
    <name type="synonym">Nephila maculata</name>
    <dbReference type="NCBI Taxonomy" id="299642"/>
    <lineage>
        <taxon>Eukaryota</taxon>
        <taxon>Metazoa</taxon>
        <taxon>Ecdysozoa</taxon>
        <taxon>Arthropoda</taxon>
        <taxon>Chelicerata</taxon>
        <taxon>Arachnida</taxon>
        <taxon>Araneae</taxon>
        <taxon>Araneomorphae</taxon>
        <taxon>Entelegynae</taxon>
        <taxon>Araneoidea</taxon>
        <taxon>Nephilidae</taxon>
        <taxon>Nephila</taxon>
    </lineage>
</organism>
<comment type="caution">
    <text evidence="1">The sequence shown here is derived from an EMBL/GenBank/DDBJ whole genome shotgun (WGS) entry which is preliminary data.</text>
</comment>
<dbReference type="EMBL" id="BMAW01069092">
    <property type="protein sequence ID" value="GFT67266.1"/>
    <property type="molecule type" value="Genomic_DNA"/>
</dbReference>
<accession>A0A8X6PJC9</accession>
<reference evidence="1" key="1">
    <citation type="submission" date="2020-08" db="EMBL/GenBank/DDBJ databases">
        <title>Multicomponent nature underlies the extraordinary mechanical properties of spider dragline silk.</title>
        <authorList>
            <person name="Kono N."/>
            <person name="Nakamura H."/>
            <person name="Mori M."/>
            <person name="Yoshida Y."/>
            <person name="Ohtoshi R."/>
            <person name="Malay A.D."/>
            <person name="Moran D.A.P."/>
            <person name="Tomita M."/>
            <person name="Numata K."/>
            <person name="Arakawa K."/>
        </authorList>
    </citation>
    <scope>NUCLEOTIDE SEQUENCE</scope>
</reference>
<sequence length="102" mass="11651">MQRITRTEVIGSALVYAHKIKAAQKATRKDRHSIRAVSAIDSDSDFIKKIEGLRRKSRNLEERKGDRNTKIQCWNYGATRHVLRIYPTSIDGGDNFPPQQGN</sequence>
<name>A0A8X6PJC9_NEPPI</name>
<dbReference type="AlphaFoldDB" id="A0A8X6PJC9"/>
<dbReference type="Proteomes" id="UP000887013">
    <property type="component" value="Unassembled WGS sequence"/>
</dbReference>
<proteinExistence type="predicted"/>
<keyword evidence="2" id="KW-1185">Reference proteome</keyword>
<dbReference type="OrthoDB" id="8300685at2759"/>
<gene>
    <name evidence="1" type="ORF">NPIL_535311</name>
</gene>
<protein>
    <submittedName>
        <fullName evidence="1">Uncharacterized protein</fullName>
    </submittedName>
</protein>